<protein>
    <submittedName>
        <fullName evidence="2">Uncharacterized protein</fullName>
    </submittedName>
</protein>
<organism evidence="2 3">
    <name type="scientific">Vibrio parahaemolyticus</name>
    <dbReference type="NCBI Taxonomy" id="670"/>
    <lineage>
        <taxon>Bacteria</taxon>
        <taxon>Pseudomonadati</taxon>
        <taxon>Pseudomonadota</taxon>
        <taxon>Gammaproteobacteria</taxon>
        <taxon>Vibrionales</taxon>
        <taxon>Vibrionaceae</taxon>
        <taxon>Vibrio</taxon>
    </lineage>
</organism>
<sequence length="194" mass="22267">MRETIYFDSYQSFFDEELTVNAEYADERNSALLVVGKAGYDSIEQVVKRGHRAVFSFDQDFEVRLLKRETSTIEVDVQRIENLKVKYTEFIEHSIGSIPESDEKFSQQEVEELKEKLTTLQQEFAEHKKLSREEAAYARASFDLLIKKLDESSKSAWKHTASGIGASLMMSIAPEHYQQAIDAAHFTWQALAGK</sequence>
<evidence type="ECO:0000313" key="2">
    <source>
        <dbReference type="EMBL" id="KOY21374.1"/>
    </source>
</evidence>
<dbReference type="AlphaFoldDB" id="A0AAW3INZ2"/>
<accession>A0AAW3INZ2</accession>
<evidence type="ECO:0000256" key="1">
    <source>
        <dbReference type="SAM" id="Coils"/>
    </source>
</evidence>
<name>A0AAW3INZ2_VIBPH</name>
<comment type="caution">
    <text evidence="2">The sequence shown here is derived from an EMBL/GenBank/DDBJ whole genome shotgun (WGS) entry which is preliminary data.</text>
</comment>
<dbReference type="Proteomes" id="UP000037697">
    <property type="component" value="Unassembled WGS sequence"/>
</dbReference>
<keyword evidence="1" id="KW-0175">Coiled coil</keyword>
<evidence type="ECO:0000313" key="3">
    <source>
        <dbReference type="Proteomes" id="UP000037697"/>
    </source>
</evidence>
<reference evidence="2 3" key="1">
    <citation type="submission" date="2015-07" db="EMBL/GenBank/DDBJ databases">
        <title>Foodborne Vibrio parahaemolyticus Isolates.</title>
        <authorList>
            <person name="Ronholm J."/>
            <person name="Petronella N."/>
            <person name="Kenwell R."/>
            <person name="Banerjee S."/>
        </authorList>
    </citation>
    <scope>NUCLEOTIDE SEQUENCE [LARGE SCALE GENOMIC DNA]</scope>
    <source>
        <strain evidence="2 3">HS-06-05</strain>
    </source>
</reference>
<feature type="coiled-coil region" evidence="1">
    <location>
        <begin position="103"/>
        <end position="130"/>
    </location>
</feature>
<dbReference type="EMBL" id="LIRS01000141">
    <property type="protein sequence ID" value="KOY21374.1"/>
    <property type="molecule type" value="Genomic_DNA"/>
</dbReference>
<dbReference type="RefSeq" id="WP_029831749.1">
    <property type="nucleotide sequence ID" value="NZ_CP046787.1"/>
</dbReference>
<proteinExistence type="predicted"/>
<gene>
    <name evidence="2" type="ORF">ACX05_22025</name>
</gene>